<dbReference type="EMBL" id="AYCK01012277">
    <property type="status" value="NOT_ANNOTATED_CDS"/>
    <property type="molecule type" value="Genomic_DNA"/>
</dbReference>
<reference evidence="14" key="2">
    <citation type="submission" date="2025-08" db="UniProtKB">
        <authorList>
            <consortium name="Ensembl"/>
        </authorList>
    </citation>
    <scope>IDENTIFICATION</scope>
</reference>
<evidence type="ECO:0000256" key="11">
    <source>
        <dbReference type="SAM" id="Phobius"/>
    </source>
</evidence>
<keyword evidence="7" id="KW-0325">Glycoprotein</keyword>
<dbReference type="GO" id="GO:0050863">
    <property type="term" value="P:regulation of T cell activation"/>
    <property type="evidence" value="ECO:0007669"/>
    <property type="project" value="UniProtKB-ARBA"/>
</dbReference>
<sequence>MNLLSIIAGTGFLLLIFTCKGEAQQTDLPQSVTVMVGEDVVLPCFLKPPKDATKMTVEWGRPDLKPRFVFVNLDGKEYSADQNEAFRGRSSMIPENLKNGDVSLKLSDVRISDSGRYRCYLPREKKEYFTELVVVHLQLKCSASSPGISLSGLDVSSSGVMLDCSAAGWYPEPEMFWLDGDGNIMSPGAAEKSTDPDGVYTVSSRVTVEKRNNNNFTCRVQQRDINQSRETHIHVPDGFFVPQPDCNSFNIFAVILGLMILIGAAAFIWKWRKTEISKKKLKEEVNEEKKQLMTKEKENLSEKKSELEEERKLKNNLKKRRHFLHDVRYFFSN</sequence>
<keyword evidence="3 12" id="KW-0732">Signal</keyword>
<comment type="subcellular location">
    <subcellularLocation>
        <location evidence="1">Membrane</location>
    </subcellularLocation>
</comment>
<evidence type="ECO:0000259" key="13">
    <source>
        <dbReference type="PROSITE" id="PS50835"/>
    </source>
</evidence>
<dbReference type="FunFam" id="2.60.40.10:FF:000142">
    <property type="entry name" value="V-set domain-containing T-cell activation inhibitor 1"/>
    <property type="match status" value="1"/>
</dbReference>
<accession>A0A087X336</accession>
<evidence type="ECO:0000256" key="12">
    <source>
        <dbReference type="SAM" id="SignalP"/>
    </source>
</evidence>
<name>A0A087X336_POEFO</name>
<dbReference type="SMART" id="SM00409">
    <property type="entry name" value="IG"/>
    <property type="match status" value="1"/>
</dbReference>
<dbReference type="InterPro" id="IPR003599">
    <property type="entry name" value="Ig_sub"/>
</dbReference>
<feature type="coiled-coil region" evidence="10">
    <location>
        <begin position="271"/>
        <end position="320"/>
    </location>
</feature>
<dbReference type="EMBL" id="AYCK01012279">
    <property type="status" value="NOT_ANNOTATED_CDS"/>
    <property type="molecule type" value="Genomic_DNA"/>
</dbReference>
<evidence type="ECO:0000313" key="14">
    <source>
        <dbReference type="Ensembl" id="ENSPFOP00000000189.2"/>
    </source>
</evidence>
<dbReference type="FunFam" id="2.60.40.10:FF:000088">
    <property type="entry name" value="Butyrophilin subfamily 1 member A1"/>
    <property type="match status" value="1"/>
</dbReference>
<dbReference type="GO" id="GO:0050852">
    <property type="term" value="P:T cell receptor signaling pathway"/>
    <property type="evidence" value="ECO:0007669"/>
    <property type="project" value="TreeGrafter"/>
</dbReference>
<proteinExistence type="inferred from homology"/>
<dbReference type="InterPro" id="IPR007110">
    <property type="entry name" value="Ig-like_dom"/>
</dbReference>
<evidence type="ECO:0000256" key="8">
    <source>
        <dbReference type="ARBA" id="ARBA00023319"/>
    </source>
</evidence>
<evidence type="ECO:0000256" key="5">
    <source>
        <dbReference type="ARBA" id="ARBA00023136"/>
    </source>
</evidence>
<dbReference type="Gene3D" id="2.60.40.10">
    <property type="entry name" value="Immunoglobulins"/>
    <property type="match status" value="2"/>
</dbReference>
<dbReference type="InterPro" id="IPR036179">
    <property type="entry name" value="Ig-like_dom_sf"/>
</dbReference>
<dbReference type="Pfam" id="PF22705">
    <property type="entry name" value="C2-set_3"/>
    <property type="match status" value="1"/>
</dbReference>
<dbReference type="SMART" id="SM00406">
    <property type="entry name" value="IGv"/>
    <property type="match status" value="1"/>
</dbReference>
<dbReference type="GeneTree" id="ENSGT01050000244843"/>
<feature type="transmembrane region" description="Helical" evidence="11">
    <location>
        <begin position="249"/>
        <end position="269"/>
    </location>
</feature>
<dbReference type="EMBL" id="AYCK01012276">
    <property type="status" value="NOT_ANNOTATED_CDS"/>
    <property type="molecule type" value="Genomic_DNA"/>
</dbReference>
<feature type="signal peptide" evidence="12">
    <location>
        <begin position="1"/>
        <end position="23"/>
    </location>
</feature>
<keyword evidence="4 11" id="KW-1133">Transmembrane helix</keyword>
<dbReference type="InterPro" id="IPR053896">
    <property type="entry name" value="BTN3A2-like_Ig-C"/>
</dbReference>
<dbReference type="AlphaFoldDB" id="A0A087X336"/>
<organism evidence="14 15">
    <name type="scientific">Poecilia formosa</name>
    <name type="common">Amazon molly</name>
    <name type="synonym">Limia formosa</name>
    <dbReference type="NCBI Taxonomy" id="48698"/>
    <lineage>
        <taxon>Eukaryota</taxon>
        <taxon>Metazoa</taxon>
        <taxon>Chordata</taxon>
        <taxon>Craniata</taxon>
        <taxon>Vertebrata</taxon>
        <taxon>Euteleostomi</taxon>
        <taxon>Actinopterygii</taxon>
        <taxon>Neopterygii</taxon>
        <taxon>Teleostei</taxon>
        <taxon>Neoteleostei</taxon>
        <taxon>Acanthomorphata</taxon>
        <taxon>Ovalentaria</taxon>
        <taxon>Atherinomorphae</taxon>
        <taxon>Cyprinodontiformes</taxon>
        <taxon>Poeciliidae</taxon>
        <taxon>Poeciliinae</taxon>
        <taxon>Poecilia</taxon>
    </lineage>
</organism>
<dbReference type="Proteomes" id="UP000028760">
    <property type="component" value="Unassembled WGS sequence"/>
</dbReference>
<dbReference type="GO" id="GO:0001817">
    <property type="term" value="P:regulation of cytokine production"/>
    <property type="evidence" value="ECO:0007669"/>
    <property type="project" value="TreeGrafter"/>
</dbReference>
<evidence type="ECO:0000256" key="9">
    <source>
        <dbReference type="ARBA" id="ARBA00038221"/>
    </source>
</evidence>
<dbReference type="PROSITE" id="PS50835">
    <property type="entry name" value="IG_LIKE"/>
    <property type="match status" value="2"/>
</dbReference>
<evidence type="ECO:0000256" key="3">
    <source>
        <dbReference type="ARBA" id="ARBA00022729"/>
    </source>
</evidence>
<reference evidence="15" key="1">
    <citation type="submission" date="2013-10" db="EMBL/GenBank/DDBJ databases">
        <authorList>
            <person name="Schartl M."/>
            <person name="Warren W."/>
        </authorList>
    </citation>
    <scope>NUCLEOTIDE SEQUENCE [LARGE SCALE GENOMIC DNA]</scope>
    <source>
        <strain evidence="15">female</strain>
    </source>
</reference>
<dbReference type="EMBL" id="AYCK01012275">
    <property type="status" value="NOT_ANNOTATED_CDS"/>
    <property type="molecule type" value="Genomic_DNA"/>
</dbReference>
<keyword evidence="8" id="KW-0393">Immunoglobulin domain</keyword>
<keyword evidence="10" id="KW-0175">Coiled coil</keyword>
<dbReference type="OMA" id="WHNGKEL"/>
<comment type="similarity">
    <text evidence="9">Belongs to the SKINT family.</text>
</comment>
<feature type="domain" description="Ig-like" evidence="13">
    <location>
        <begin position="23"/>
        <end position="130"/>
    </location>
</feature>
<dbReference type="EMBL" id="AYCK01012278">
    <property type="status" value="NOT_ANNOTATED_CDS"/>
    <property type="molecule type" value="Genomic_DNA"/>
</dbReference>
<dbReference type="GO" id="GO:1903037">
    <property type="term" value="P:regulation of leukocyte cell-cell adhesion"/>
    <property type="evidence" value="ECO:0007669"/>
    <property type="project" value="UniProtKB-ARBA"/>
</dbReference>
<keyword evidence="6" id="KW-1015">Disulfide bond</keyword>
<evidence type="ECO:0000256" key="7">
    <source>
        <dbReference type="ARBA" id="ARBA00023180"/>
    </source>
</evidence>
<keyword evidence="15" id="KW-1185">Reference proteome</keyword>
<keyword evidence="2 11" id="KW-0812">Transmembrane</keyword>
<dbReference type="GO" id="GO:0042110">
    <property type="term" value="P:T cell activation"/>
    <property type="evidence" value="ECO:0007669"/>
    <property type="project" value="UniProtKB-ARBA"/>
</dbReference>
<dbReference type="Ensembl" id="ENSPFOT00000000190.2">
    <property type="protein sequence ID" value="ENSPFOP00000000189.2"/>
    <property type="gene ID" value="ENSPFOG00000000211.2"/>
</dbReference>
<evidence type="ECO:0000256" key="1">
    <source>
        <dbReference type="ARBA" id="ARBA00004370"/>
    </source>
</evidence>
<dbReference type="Pfam" id="PF07686">
    <property type="entry name" value="V-set"/>
    <property type="match status" value="1"/>
</dbReference>
<dbReference type="PANTHER" id="PTHR24100">
    <property type="entry name" value="BUTYROPHILIN"/>
    <property type="match status" value="1"/>
</dbReference>
<reference evidence="14" key="3">
    <citation type="submission" date="2025-09" db="UniProtKB">
        <authorList>
            <consortium name="Ensembl"/>
        </authorList>
    </citation>
    <scope>IDENTIFICATION</scope>
</reference>
<dbReference type="PANTHER" id="PTHR24100:SF151">
    <property type="entry name" value="ICOS LIGAND"/>
    <property type="match status" value="1"/>
</dbReference>
<feature type="chain" id="PRO_5001832253" description="Ig-like domain-containing protein" evidence="12">
    <location>
        <begin position="24"/>
        <end position="333"/>
    </location>
</feature>
<dbReference type="GO" id="GO:0009897">
    <property type="term" value="C:external side of plasma membrane"/>
    <property type="evidence" value="ECO:0007669"/>
    <property type="project" value="TreeGrafter"/>
</dbReference>
<evidence type="ECO:0000256" key="2">
    <source>
        <dbReference type="ARBA" id="ARBA00022692"/>
    </source>
</evidence>
<evidence type="ECO:0000313" key="15">
    <source>
        <dbReference type="Proteomes" id="UP000028760"/>
    </source>
</evidence>
<dbReference type="InterPro" id="IPR013106">
    <property type="entry name" value="Ig_V-set"/>
</dbReference>
<dbReference type="GO" id="GO:0005102">
    <property type="term" value="F:signaling receptor binding"/>
    <property type="evidence" value="ECO:0007669"/>
    <property type="project" value="TreeGrafter"/>
</dbReference>
<evidence type="ECO:0000256" key="10">
    <source>
        <dbReference type="SAM" id="Coils"/>
    </source>
</evidence>
<feature type="domain" description="Ig-like" evidence="13">
    <location>
        <begin position="146"/>
        <end position="234"/>
    </location>
</feature>
<evidence type="ECO:0000256" key="4">
    <source>
        <dbReference type="ARBA" id="ARBA00022989"/>
    </source>
</evidence>
<dbReference type="InterPro" id="IPR050504">
    <property type="entry name" value="IgSF_BTN/MOG"/>
</dbReference>
<dbReference type="SUPFAM" id="SSF48726">
    <property type="entry name" value="Immunoglobulin"/>
    <property type="match status" value="2"/>
</dbReference>
<evidence type="ECO:0000256" key="6">
    <source>
        <dbReference type="ARBA" id="ARBA00023157"/>
    </source>
</evidence>
<protein>
    <recommendedName>
        <fullName evidence="13">Ig-like domain-containing protein</fullName>
    </recommendedName>
</protein>
<keyword evidence="5 11" id="KW-0472">Membrane</keyword>
<dbReference type="InterPro" id="IPR013783">
    <property type="entry name" value="Ig-like_fold"/>
</dbReference>